<dbReference type="AlphaFoldDB" id="A0A8J7TU43"/>
<sequence length="194" mass="21309">MNKNSIFTSSTDVLTGKLLVAMPHLMDPRFTHAVILICGHDKQGAMGLVLNRLIDSLTLQELLDQLNIKTPFITDEIPIHFGGPVEMGRGFILHSTDYLHKASVKISDEMALTATVDILNEIASGHGPQKKILALGYTGWSAGQLEAELQENSWLTVDADLDLVFTKELDLLWKQVLNKIGVNPELLSLESGHA</sequence>
<dbReference type="Pfam" id="PF02622">
    <property type="entry name" value="DUF179"/>
    <property type="match status" value="1"/>
</dbReference>
<dbReference type="PANTHER" id="PTHR30327">
    <property type="entry name" value="UNCHARACTERIZED PROTEIN YQGE"/>
    <property type="match status" value="1"/>
</dbReference>
<dbReference type="NCBIfam" id="NF001268">
    <property type="entry name" value="PRK00228.1-4"/>
    <property type="match status" value="1"/>
</dbReference>
<dbReference type="SUPFAM" id="SSF143456">
    <property type="entry name" value="VC0467-like"/>
    <property type="match status" value="1"/>
</dbReference>
<dbReference type="HAMAP" id="MF_00758">
    <property type="entry name" value="UPF0301"/>
    <property type="match status" value="1"/>
</dbReference>
<protein>
    <recommendedName>
        <fullName evidence="2">UPF0301 protein J0H12_00310</fullName>
    </recommendedName>
</protein>
<dbReference type="Gene3D" id="3.40.1740.10">
    <property type="entry name" value="VC0467-like"/>
    <property type="match status" value="1"/>
</dbReference>
<reference evidence="3" key="1">
    <citation type="submission" date="2021-02" db="EMBL/GenBank/DDBJ databases">
        <title>Thiocyanate and organic carbon inputs drive convergent selection for specific autotrophic Afipia and Thiobacillus strains within complex microbiomes.</title>
        <authorList>
            <person name="Huddy R.J."/>
            <person name="Sachdeva R."/>
            <person name="Kadzinga F."/>
            <person name="Kantor R.S."/>
            <person name="Harrison S.T.L."/>
            <person name="Banfield J.F."/>
        </authorList>
    </citation>
    <scope>NUCLEOTIDE SEQUENCE</scope>
    <source>
        <strain evidence="3">SCN18_10_11_15_R4_P_38_20</strain>
    </source>
</reference>
<organism evidence="3 4">
    <name type="scientific">Candidatus Paracaedimonas acanthamoebae</name>
    <dbReference type="NCBI Taxonomy" id="244581"/>
    <lineage>
        <taxon>Bacteria</taxon>
        <taxon>Pseudomonadati</taxon>
        <taxon>Pseudomonadota</taxon>
        <taxon>Alphaproteobacteria</taxon>
        <taxon>Holosporales</taxon>
        <taxon>Caedimonadaceae</taxon>
        <taxon>Candidatus Paracaedimonas</taxon>
    </lineage>
</organism>
<dbReference type="EMBL" id="JAFKGL010000010">
    <property type="protein sequence ID" value="MBN9412356.1"/>
    <property type="molecule type" value="Genomic_DNA"/>
</dbReference>
<evidence type="ECO:0000256" key="2">
    <source>
        <dbReference type="HAMAP-Rule" id="MF_00758"/>
    </source>
</evidence>
<dbReference type="PANTHER" id="PTHR30327:SF1">
    <property type="entry name" value="UPF0301 PROTEIN YQGE"/>
    <property type="match status" value="1"/>
</dbReference>
<gene>
    <name evidence="3" type="ORF">J0H12_00310</name>
</gene>
<accession>A0A8J7TU43</accession>
<evidence type="ECO:0000256" key="1">
    <source>
        <dbReference type="ARBA" id="ARBA00009600"/>
    </source>
</evidence>
<evidence type="ECO:0000313" key="3">
    <source>
        <dbReference type="EMBL" id="MBN9412356.1"/>
    </source>
</evidence>
<dbReference type="GO" id="GO:0005829">
    <property type="term" value="C:cytosol"/>
    <property type="evidence" value="ECO:0007669"/>
    <property type="project" value="TreeGrafter"/>
</dbReference>
<name>A0A8J7TU43_9PROT</name>
<comment type="similarity">
    <text evidence="1 2">Belongs to the UPF0301 (AlgH) family.</text>
</comment>
<comment type="caution">
    <text evidence="3">The sequence shown here is derived from an EMBL/GenBank/DDBJ whole genome shotgun (WGS) entry which is preliminary data.</text>
</comment>
<dbReference type="Proteomes" id="UP000664414">
    <property type="component" value="Unassembled WGS sequence"/>
</dbReference>
<dbReference type="InterPro" id="IPR003774">
    <property type="entry name" value="AlgH-like"/>
</dbReference>
<proteinExistence type="inferred from homology"/>
<evidence type="ECO:0000313" key="4">
    <source>
        <dbReference type="Proteomes" id="UP000664414"/>
    </source>
</evidence>